<evidence type="ECO:0000313" key="1">
    <source>
        <dbReference type="EMBL" id="SDM51296.1"/>
    </source>
</evidence>
<keyword evidence="2" id="KW-1185">Reference proteome</keyword>
<dbReference type="OrthoDB" id="3700037at2"/>
<proteinExistence type="predicted"/>
<dbReference type="EMBL" id="FNDJ01000046">
    <property type="protein sequence ID" value="SDM51296.1"/>
    <property type="molecule type" value="Genomic_DNA"/>
</dbReference>
<dbReference type="RefSeq" id="WP_143044263.1">
    <property type="nucleotide sequence ID" value="NZ_FNDJ01000046.1"/>
</dbReference>
<dbReference type="AlphaFoldDB" id="A0A1G9TUA3"/>
<dbReference type="Pfam" id="PF20062">
    <property type="entry name" value="DUF6461"/>
    <property type="match status" value="1"/>
</dbReference>
<dbReference type="Proteomes" id="UP000199202">
    <property type="component" value="Unassembled WGS sequence"/>
</dbReference>
<name>A0A1G9TUA3_9ACTN</name>
<reference evidence="1 2" key="1">
    <citation type="submission" date="2016-10" db="EMBL/GenBank/DDBJ databases">
        <authorList>
            <person name="de Groot N.N."/>
        </authorList>
    </citation>
    <scope>NUCLEOTIDE SEQUENCE [LARGE SCALE GENOMIC DNA]</scope>
    <source>
        <strain evidence="1 2">CGMCC 4.6533</strain>
    </source>
</reference>
<gene>
    <name evidence="1" type="ORF">SAMN05421869_14611</name>
</gene>
<organism evidence="1 2">
    <name type="scientific">Nonomuraea jiangxiensis</name>
    <dbReference type="NCBI Taxonomy" id="633440"/>
    <lineage>
        <taxon>Bacteria</taxon>
        <taxon>Bacillati</taxon>
        <taxon>Actinomycetota</taxon>
        <taxon>Actinomycetes</taxon>
        <taxon>Streptosporangiales</taxon>
        <taxon>Streptosporangiaceae</taxon>
        <taxon>Nonomuraea</taxon>
    </lineage>
</organism>
<sequence length="206" mass="23228">MGDERPEGSEVYRYYQRLLKGNWLETGICWTVVVPDDGKPLTLAEVGERVSGGVSHEVHEVARFEEDYSDGGGWAVLVGRSGSVTELFEYNGFHSVHSPVLPRLSAGARAYSVYWNVNANNRIGFAADGEMLLMVDAMYPERWVHEPNLGLWPELMTMAPHFRWRRGKSWRAAALATIELTTGARLSLEWLEQERPYLTCQDPVVG</sequence>
<dbReference type="STRING" id="633440.SAMN05421869_14611"/>
<evidence type="ECO:0000313" key="2">
    <source>
        <dbReference type="Proteomes" id="UP000199202"/>
    </source>
</evidence>
<dbReference type="InterPro" id="IPR045592">
    <property type="entry name" value="DUF6461"/>
</dbReference>
<protein>
    <submittedName>
        <fullName evidence="1">Uncharacterized protein</fullName>
    </submittedName>
</protein>
<accession>A0A1G9TUA3</accession>